<evidence type="ECO:0000256" key="1">
    <source>
        <dbReference type="ARBA" id="ARBA00008045"/>
    </source>
</evidence>
<comment type="function">
    <text evidence="4">Binds specifically to cytosolic chaperonin (c-CPN) and transfers target proteins to it. Binds to nascent polypeptide chain and promotes folding in an environment in which there are many competing pathways for nonnative proteins.</text>
</comment>
<dbReference type="Gene3D" id="1.10.287.370">
    <property type="match status" value="1"/>
</dbReference>
<comment type="caution">
    <text evidence="6">The sequence shown here is derived from an EMBL/GenBank/DDBJ whole genome shotgun (WGS) entry which is preliminary data.</text>
</comment>
<dbReference type="SUPFAM" id="SSF46579">
    <property type="entry name" value="Prefoldin"/>
    <property type="match status" value="1"/>
</dbReference>
<dbReference type="Pfam" id="PF01920">
    <property type="entry name" value="Prefoldin_2"/>
    <property type="match status" value="1"/>
</dbReference>
<dbReference type="PANTHER" id="PTHR21100:SF9">
    <property type="entry name" value="PREFOLDIN SUBUNIT 4"/>
    <property type="match status" value="1"/>
</dbReference>
<keyword evidence="5" id="KW-0175">Coiled coil</keyword>
<feature type="coiled-coil region" evidence="5">
    <location>
        <begin position="85"/>
        <end position="112"/>
    </location>
</feature>
<keyword evidence="7" id="KW-1185">Reference proteome</keyword>
<accession>A0AAD4RCX4</accession>
<dbReference type="GO" id="GO:0016272">
    <property type="term" value="C:prefoldin complex"/>
    <property type="evidence" value="ECO:0007669"/>
    <property type="project" value="UniProtKB-UniRule"/>
</dbReference>
<dbReference type="Proteomes" id="UP001201812">
    <property type="component" value="Unassembled WGS sequence"/>
</dbReference>
<dbReference type="PANTHER" id="PTHR21100">
    <property type="entry name" value="PREFOLDIN SUBUNIT 4"/>
    <property type="match status" value="1"/>
</dbReference>
<evidence type="ECO:0000256" key="2">
    <source>
        <dbReference type="ARBA" id="ARBA00011695"/>
    </source>
</evidence>
<feature type="coiled-coil region" evidence="5">
    <location>
        <begin position="19"/>
        <end position="56"/>
    </location>
</feature>
<dbReference type="PIRSF" id="PIRSF016477">
    <property type="entry name" value="Prefoldin_subunit_4"/>
    <property type="match status" value="1"/>
</dbReference>
<sequence>MSNIKKAASAEDQLEINRFARLHKTYIEVKSELSQLNNETQNIADAEDEILLLDDEAAASIPFQIGSIFVHFDQDTISSKLAEGKESNAQKIAALQKRLNHLDNELKQLRAVLYAKFGDNIHLEMDEE</sequence>
<gene>
    <name evidence="6" type="ORF">DdX_03372</name>
</gene>
<evidence type="ECO:0000256" key="5">
    <source>
        <dbReference type="SAM" id="Coils"/>
    </source>
</evidence>
<dbReference type="InterPro" id="IPR016661">
    <property type="entry name" value="PFDN4"/>
</dbReference>
<dbReference type="GO" id="GO:0051082">
    <property type="term" value="F:unfolded protein binding"/>
    <property type="evidence" value="ECO:0007669"/>
    <property type="project" value="InterPro"/>
</dbReference>
<reference evidence="6" key="1">
    <citation type="submission" date="2022-01" db="EMBL/GenBank/DDBJ databases">
        <title>Genome Sequence Resource for Two Populations of Ditylenchus destructor, the Migratory Endoparasitic Phytonematode.</title>
        <authorList>
            <person name="Zhang H."/>
            <person name="Lin R."/>
            <person name="Xie B."/>
        </authorList>
    </citation>
    <scope>NUCLEOTIDE SEQUENCE</scope>
    <source>
        <strain evidence="6">BazhouSP</strain>
    </source>
</reference>
<name>A0AAD4RCX4_9BILA</name>
<dbReference type="GO" id="GO:0006457">
    <property type="term" value="P:protein folding"/>
    <property type="evidence" value="ECO:0007669"/>
    <property type="project" value="UniProtKB-UniRule"/>
</dbReference>
<keyword evidence="3 4" id="KW-0143">Chaperone</keyword>
<organism evidence="6 7">
    <name type="scientific">Ditylenchus destructor</name>
    <dbReference type="NCBI Taxonomy" id="166010"/>
    <lineage>
        <taxon>Eukaryota</taxon>
        <taxon>Metazoa</taxon>
        <taxon>Ecdysozoa</taxon>
        <taxon>Nematoda</taxon>
        <taxon>Chromadorea</taxon>
        <taxon>Rhabditida</taxon>
        <taxon>Tylenchina</taxon>
        <taxon>Tylenchomorpha</taxon>
        <taxon>Sphaerularioidea</taxon>
        <taxon>Anguinidae</taxon>
        <taxon>Anguininae</taxon>
        <taxon>Ditylenchus</taxon>
    </lineage>
</organism>
<comment type="similarity">
    <text evidence="1 4">Belongs to the prefoldin subunit beta family.</text>
</comment>
<dbReference type="InterPro" id="IPR009053">
    <property type="entry name" value="Prefoldin"/>
</dbReference>
<proteinExistence type="inferred from homology"/>
<protein>
    <recommendedName>
        <fullName evidence="4">Prefoldin subunit 4</fullName>
    </recommendedName>
</protein>
<comment type="subunit">
    <text evidence="2 4">Heterohexamer of two PFD-alpha type and four PFD-beta type subunits.</text>
</comment>
<evidence type="ECO:0000256" key="3">
    <source>
        <dbReference type="ARBA" id="ARBA00023186"/>
    </source>
</evidence>
<dbReference type="GO" id="GO:0005737">
    <property type="term" value="C:cytoplasm"/>
    <property type="evidence" value="ECO:0007669"/>
    <property type="project" value="TreeGrafter"/>
</dbReference>
<dbReference type="EMBL" id="JAKKPZ010000002">
    <property type="protein sequence ID" value="KAI1726648.1"/>
    <property type="molecule type" value="Genomic_DNA"/>
</dbReference>
<evidence type="ECO:0000313" key="7">
    <source>
        <dbReference type="Proteomes" id="UP001201812"/>
    </source>
</evidence>
<evidence type="ECO:0000313" key="6">
    <source>
        <dbReference type="EMBL" id="KAI1726648.1"/>
    </source>
</evidence>
<dbReference type="InterPro" id="IPR002777">
    <property type="entry name" value="PFD_beta-like"/>
</dbReference>
<evidence type="ECO:0000256" key="4">
    <source>
        <dbReference type="PIRNR" id="PIRNR016477"/>
    </source>
</evidence>
<dbReference type="AlphaFoldDB" id="A0AAD4RCX4"/>